<dbReference type="InterPro" id="IPR035906">
    <property type="entry name" value="MetI-like_sf"/>
</dbReference>
<dbReference type="PROSITE" id="PS50928">
    <property type="entry name" value="ABC_TM1"/>
    <property type="match status" value="1"/>
</dbReference>
<evidence type="ECO:0000256" key="2">
    <source>
        <dbReference type="ARBA" id="ARBA00022448"/>
    </source>
</evidence>
<dbReference type="RefSeq" id="WP_142054807.1">
    <property type="nucleotide sequence ID" value="NZ_VFPA01000002.1"/>
</dbReference>
<dbReference type="PANTHER" id="PTHR30151:SF0">
    <property type="entry name" value="ABC TRANSPORTER PERMEASE PROTEIN MJ0413-RELATED"/>
    <property type="match status" value="1"/>
</dbReference>
<feature type="transmembrane region" description="Helical" evidence="7">
    <location>
        <begin position="138"/>
        <end position="162"/>
    </location>
</feature>
<keyword evidence="10" id="KW-1185">Reference proteome</keyword>
<dbReference type="GO" id="GO:0055085">
    <property type="term" value="P:transmembrane transport"/>
    <property type="evidence" value="ECO:0007669"/>
    <property type="project" value="InterPro"/>
</dbReference>
<dbReference type="OrthoDB" id="3173654at2"/>
<sequence>MSRAPLLAPPRVPLVHRPSFVTTARWGIVLGAVAVLELCARTGLIEPLIMPAPSAMLLRLVEVVRGDEFIGDLATTVAAVLAAFGIGATGGLLIGILFWRLPFVGATFEPYLVSLYSMPTLVFYPILLAVLGLGPAPIIAIATTMALIPVALNTMVGLNSISPTLPKLARSLNCSRRQLYLKVLAPAATPLIVPGLVLGFIYAMIGVIAMEFILASEGLGFRIGYTYRAFDMQDMYAYILVVLVIAVAANVLLNSIERRVRKDMG</sequence>
<dbReference type="Pfam" id="PF00528">
    <property type="entry name" value="BPD_transp_1"/>
    <property type="match status" value="1"/>
</dbReference>
<organism evidence="9 10">
    <name type="scientific">Pseudonocardia kunmingensis</name>
    <dbReference type="NCBI Taxonomy" id="630975"/>
    <lineage>
        <taxon>Bacteria</taxon>
        <taxon>Bacillati</taxon>
        <taxon>Actinomycetota</taxon>
        <taxon>Actinomycetes</taxon>
        <taxon>Pseudonocardiales</taxon>
        <taxon>Pseudonocardiaceae</taxon>
        <taxon>Pseudonocardia</taxon>
    </lineage>
</organism>
<dbReference type="Proteomes" id="UP000315677">
    <property type="component" value="Unassembled WGS sequence"/>
</dbReference>
<accession>A0A543DNV7</accession>
<feature type="transmembrane region" description="Helical" evidence="7">
    <location>
        <begin position="235"/>
        <end position="253"/>
    </location>
</feature>
<keyword evidence="6 7" id="KW-0472">Membrane</keyword>
<keyword evidence="4 7" id="KW-0812">Transmembrane</keyword>
<comment type="caution">
    <text evidence="9">The sequence shown here is derived from an EMBL/GenBank/DDBJ whole genome shotgun (WGS) entry which is preliminary data.</text>
</comment>
<gene>
    <name evidence="9" type="ORF">FB558_3547</name>
</gene>
<protein>
    <submittedName>
        <fullName evidence="9">NitT/TauT family transport system permease protein</fullName>
    </submittedName>
</protein>
<evidence type="ECO:0000256" key="3">
    <source>
        <dbReference type="ARBA" id="ARBA00022475"/>
    </source>
</evidence>
<keyword evidence="2 7" id="KW-0813">Transport</keyword>
<evidence type="ECO:0000256" key="5">
    <source>
        <dbReference type="ARBA" id="ARBA00022989"/>
    </source>
</evidence>
<dbReference type="PANTHER" id="PTHR30151">
    <property type="entry name" value="ALKANE SULFONATE ABC TRANSPORTER-RELATED, MEMBRANE SUBUNIT"/>
    <property type="match status" value="1"/>
</dbReference>
<keyword evidence="3" id="KW-1003">Cell membrane</keyword>
<reference evidence="9 10" key="1">
    <citation type="submission" date="2019-06" db="EMBL/GenBank/DDBJ databases">
        <title>Sequencing the genomes of 1000 actinobacteria strains.</title>
        <authorList>
            <person name="Klenk H.-P."/>
        </authorList>
    </citation>
    <scope>NUCLEOTIDE SEQUENCE [LARGE SCALE GENOMIC DNA]</scope>
    <source>
        <strain evidence="9 10">DSM 45301</strain>
    </source>
</reference>
<feature type="transmembrane region" description="Helical" evidence="7">
    <location>
        <begin position="183"/>
        <end position="215"/>
    </location>
</feature>
<evidence type="ECO:0000256" key="7">
    <source>
        <dbReference type="RuleBase" id="RU363032"/>
    </source>
</evidence>
<dbReference type="AlphaFoldDB" id="A0A543DNV7"/>
<dbReference type="EMBL" id="VFPA01000002">
    <property type="protein sequence ID" value="TQM11016.1"/>
    <property type="molecule type" value="Genomic_DNA"/>
</dbReference>
<proteinExistence type="inferred from homology"/>
<dbReference type="CDD" id="cd06261">
    <property type="entry name" value="TM_PBP2"/>
    <property type="match status" value="1"/>
</dbReference>
<dbReference type="GO" id="GO:0005886">
    <property type="term" value="C:plasma membrane"/>
    <property type="evidence" value="ECO:0007669"/>
    <property type="project" value="UniProtKB-SubCell"/>
</dbReference>
<comment type="similarity">
    <text evidence="7">Belongs to the binding-protein-dependent transport system permease family.</text>
</comment>
<dbReference type="InterPro" id="IPR000515">
    <property type="entry name" value="MetI-like"/>
</dbReference>
<comment type="subcellular location">
    <subcellularLocation>
        <location evidence="1 7">Cell membrane</location>
        <topology evidence="1 7">Multi-pass membrane protein</topology>
    </subcellularLocation>
</comment>
<evidence type="ECO:0000313" key="10">
    <source>
        <dbReference type="Proteomes" id="UP000315677"/>
    </source>
</evidence>
<evidence type="ECO:0000256" key="1">
    <source>
        <dbReference type="ARBA" id="ARBA00004651"/>
    </source>
</evidence>
<evidence type="ECO:0000313" key="9">
    <source>
        <dbReference type="EMBL" id="TQM11016.1"/>
    </source>
</evidence>
<feature type="transmembrane region" description="Helical" evidence="7">
    <location>
        <begin position="77"/>
        <end position="99"/>
    </location>
</feature>
<evidence type="ECO:0000259" key="8">
    <source>
        <dbReference type="PROSITE" id="PS50928"/>
    </source>
</evidence>
<feature type="transmembrane region" description="Helical" evidence="7">
    <location>
        <begin position="111"/>
        <end position="132"/>
    </location>
</feature>
<evidence type="ECO:0000256" key="6">
    <source>
        <dbReference type="ARBA" id="ARBA00023136"/>
    </source>
</evidence>
<evidence type="ECO:0000256" key="4">
    <source>
        <dbReference type="ARBA" id="ARBA00022692"/>
    </source>
</evidence>
<name>A0A543DNV7_9PSEU</name>
<feature type="domain" description="ABC transmembrane type-1" evidence="8">
    <location>
        <begin position="73"/>
        <end position="253"/>
    </location>
</feature>
<keyword evidence="5 7" id="KW-1133">Transmembrane helix</keyword>
<dbReference type="Gene3D" id="1.10.3720.10">
    <property type="entry name" value="MetI-like"/>
    <property type="match status" value="1"/>
</dbReference>
<dbReference type="SUPFAM" id="SSF161098">
    <property type="entry name" value="MetI-like"/>
    <property type="match status" value="1"/>
</dbReference>